<comment type="caution">
    <text evidence="7">The sequence shown here is derived from an EMBL/GenBank/DDBJ whole genome shotgun (WGS) entry which is preliminary data.</text>
</comment>
<feature type="transmembrane region" description="Helical" evidence="6">
    <location>
        <begin position="180"/>
        <end position="200"/>
    </location>
</feature>
<evidence type="ECO:0000313" key="7">
    <source>
        <dbReference type="EMBL" id="CEG07085.1"/>
    </source>
</evidence>
<dbReference type="AlphaFoldDB" id="A0A090MHJ4"/>
<evidence type="ECO:0000256" key="6">
    <source>
        <dbReference type="SAM" id="Phobius"/>
    </source>
</evidence>
<dbReference type="Proteomes" id="UP000035762">
    <property type="component" value="Unassembled WGS sequence"/>
</dbReference>
<dbReference type="InterPro" id="IPR004254">
    <property type="entry name" value="AdipoR/HlyIII-related"/>
</dbReference>
<feature type="transmembrane region" description="Helical" evidence="6">
    <location>
        <begin position="212"/>
        <end position="232"/>
    </location>
</feature>
<organism evidence="7 8">
    <name type="scientific">Afipia felis</name>
    <name type="common">Cat scratch disease bacillus</name>
    <dbReference type="NCBI Taxonomy" id="1035"/>
    <lineage>
        <taxon>Bacteria</taxon>
        <taxon>Pseudomonadati</taxon>
        <taxon>Pseudomonadota</taxon>
        <taxon>Alphaproteobacteria</taxon>
        <taxon>Hyphomicrobiales</taxon>
        <taxon>Nitrobacteraceae</taxon>
        <taxon>Afipia</taxon>
    </lineage>
</organism>
<keyword evidence="4 6" id="KW-0472">Membrane</keyword>
<evidence type="ECO:0000313" key="8">
    <source>
        <dbReference type="Proteomes" id="UP000035762"/>
    </source>
</evidence>
<feature type="binding site" evidence="5">
    <location>
        <position position="211"/>
    </location>
    <ligand>
        <name>Zn(2+)</name>
        <dbReference type="ChEBI" id="CHEBI:29105"/>
    </ligand>
</feature>
<sequence length="233" mass="25403">MTIFRLKDLTAFPPLPGRGAKHWCYDRAELIADSIVHVTGLSLGLIAATTLIVLAGVYASTLNLVTTSIYAAGLIAMLAFSAIYNLWPISPVKWVLRRFDHSAIYVLIAATYTPFLAQMTDRRLGFLLMGGVWSVALIGIALKVFYPGRFDKLAVVLYLALGWSGVIAYDSIAASLSSTTLWLIAIGGVLYSAGVIFHAWERLRFHNAIWHGFVLLAAACHYSAVLDTVLIAN</sequence>
<keyword evidence="5" id="KW-0479">Metal-binding</keyword>
<comment type="subcellular location">
    <subcellularLocation>
        <location evidence="1">Membrane</location>
        <topology evidence="1">Multi-pass membrane protein</topology>
    </subcellularLocation>
</comment>
<dbReference type="Pfam" id="PF03006">
    <property type="entry name" value="HlyIII"/>
    <property type="match status" value="1"/>
</dbReference>
<dbReference type="GO" id="GO:0046872">
    <property type="term" value="F:metal ion binding"/>
    <property type="evidence" value="ECO:0007669"/>
    <property type="project" value="UniProtKB-KW"/>
</dbReference>
<keyword evidence="8" id="KW-1185">Reference proteome</keyword>
<feature type="transmembrane region" description="Helical" evidence="6">
    <location>
        <begin position="99"/>
        <end position="118"/>
    </location>
</feature>
<name>A0A090MHJ4_AFIFE</name>
<feature type="transmembrane region" description="Helical" evidence="6">
    <location>
        <begin position="69"/>
        <end position="87"/>
    </location>
</feature>
<dbReference type="EMBL" id="CCAZ020000001">
    <property type="protein sequence ID" value="CEG07085.1"/>
    <property type="molecule type" value="Genomic_DNA"/>
</dbReference>
<keyword evidence="2 6" id="KW-0812">Transmembrane</keyword>
<dbReference type="RefSeq" id="WP_009337334.1">
    <property type="nucleotide sequence ID" value="NZ_CCAZ020000001.1"/>
</dbReference>
<dbReference type="GO" id="GO:0016020">
    <property type="term" value="C:membrane"/>
    <property type="evidence" value="ECO:0007669"/>
    <property type="project" value="UniProtKB-SubCell"/>
</dbReference>
<gene>
    <name evidence="7" type="ORF">BN961_00466</name>
</gene>
<evidence type="ECO:0000256" key="4">
    <source>
        <dbReference type="ARBA" id="ARBA00023136"/>
    </source>
</evidence>
<keyword evidence="5" id="KW-0862">Zinc</keyword>
<evidence type="ECO:0000256" key="3">
    <source>
        <dbReference type="ARBA" id="ARBA00022989"/>
    </source>
</evidence>
<feature type="transmembrane region" description="Helical" evidence="6">
    <location>
        <begin position="153"/>
        <end position="174"/>
    </location>
</feature>
<accession>A0A090MHJ4</accession>
<dbReference type="STRING" id="1035.BN961_00466"/>
<proteinExistence type="predicted"/>
<dbReference type="PANTHER" id="PTHR20855">
    <property type="entry name" value="ADIPOR/PROGESTIN RECEPTOR-RELATED"/>
    <property type="match status" value="1"/>
</dbReference>
<dbReference type="OrthoDB" id="9813689at2"/>
<reference evidence="7 8" key="1">
    <citation type="journal article" date="2014" name="Genome Announc.">
        <title>Genome Sequence of Afipia felis Strain 76713, Isolated in Hospital Water Using an Amoeba Co-Culture Procedure.</title>
        <authorList>
            <person name="Benamar S."/>
            <person name="La Scola B."/>
            <person name="Croce O."/>
        </authorList>
    </citation>
    <scope>NUCLEOTIDE SEQUENCE [LARGE SCALE GENOMIC DNA]</scope>
    <source>
        <strain evidence="7 8">76713</strain>
    </source>
</reference>
<feature type="transmembrane region" description="Helical" evidence="6">
    <location>
        <begin position="124"/>
        <end position="146"/>
    </location>
</feature>
<dbReference type="PANTHER" id="PTHR20855:SF3">
    <property type="entry name" value="LD03007P"/>
    <property type="match status" value="1"/>
</dbReference>
<evidence type="ECO:0000256" key="2">
    <source>
        <dbReference type="ARBA" id="ARBA00022692"/>
    </source>
</evidence>
<protein>
    <submittedName>
        <fullName evidence="7">Hemolysin</fullName>
    </submittedName>
</protein>
<evidence type="ECO:0000256" key="1">
    <source>
        <dbReference type="ARBA" id="ARBA00004141"/>
    </source>
</evidence>
<keyword evidence="3 6" id="KW-1133">Transmembrane helix</keyword>
<feature type="transmembrane region" description="Helical" evidence="6">
    <location>
        <begin position="35"/>
        <end position="57"/>
    </location>
</feature>
<evidence type="ECO:0000256" key="5">
    <source>
        <dbReference type="PIRSR" id="PIRSR604254-1"/>
    </source>
</evidence>